<proteinExistence type="inferred from homology"/>
<evidence type="ECO:0000313" key="7">
    <source>
        <dbReference type="Proteomes" id="UP000503462"/>
    </source>
</evidence>
<feature type="active site" description="Nucleophile" evidence="5">
    <location>
        <position position="277"/>
    </location>
</feature>
<dbReference type="AlphaFoldDB" id="A0A6H0XTR0"/>
<keyword evidence="3 4" id="KW-0443">Lipid metabolism</keyword>
<evidence type="ECO:0000256" key="1">
    <source>
        <dbReference type="ARBA" id="ARBA00022801"/>
    </source>
</evidence>
<dbReference type="InterPro" id="IPR016715">
    <property type="entry name" value="PAF_acetylhydro_eukaryote"/>
</dbReference>
<dbReference type="GO" id="GO:0003847">
    <property type="term" value="F:1-alkyl-2-acetylglycerophosphocholine esterase activity"/>
    <property type="evidence" value="ECO:0007669"/>
    <property type="project" value="UniProtKB-UniRule"/>
</dbReference>
<accession>A0A6H0XTR0</accession>
<keyword evidence="2 4" id="KW-0442">Lipid degradation</keyword>
<dbReference type="PANTHER" id="PTHR10272">
    <property type="entry name" value="PLATELET-ACTIVATING FACTOR ACETYLHYDROLASE"/>
    <property type="match status" value="1"/>
</dbReference>
<reference evidence="6 7" key="1">
    <citation type="journal article" date="2016" name="Sci. Rep.">
        <title>Peltaster fructicola genome reveals evolution from an invasive phytopathogen to an ectophytic parasite.</title>
        <authorList>
            <person name="Xu C."/>
            <person name="Chen H."/>
            <person name="Gleason M.L."/>
            <person name="Xu J.R."/>
            <person name="Liu H."/>
            <person name="Zhang R."/>
            <person name="Sun G."/>
        </authorList>
    </citation>
    <scope>NUCLEOTIDE SEQUENCE [LARGE SCALE GENOMIC DNA]</scope>
    <source>
        <strain evidence="6 7">LNHT1506</strain>
    </source>
</reference>
<dbReference type="Gene3D" id="3.40.50.1820">
    <property type="entry name" value="alpha/beta hydrolase"/>
    <property type="match status" value="1"/>
</dbReference>
<protein>
    <recommendedName>
        <fullName evidence="4">Putative phospholipase</fullName>
        <ecNumber evidence="4">3.1.1.47</ecNumber>
    </recommendedName>
</protein>
<dbReference type="OrthoDB" id="2363873at2759"/>
<comment type="catalytic activity">
    <reaction evidence="4">
        <text>a 1-O-alkyl-2-acetyl-sn-glycero-3-phosphocholine + H2O = a 1-O-alkyl-sn-glycero-3-phosphocholine + acetate + H(+)</text>
        <dbReference type="Rhea" id="RHEA:17777"/>
        <dbReference type="ChEBI" id="CHEBI:15377"/>
        <dbReference type="ChEBI" id="CHEBI:15378"/>
        <dbReference type="ChEBI" id="CHEBI:30089"/>
        <dbReference type="ChEBI" id="CHEBI:30909"/>
        <dbReference type="ChEBI" id="CHEBI:36707"/>
        <dbReference type="EC" id="3.1.1.47"/>
    </reaction>
</comment>
<dbReference type="InterPro" id="IPR029058">
    <property type="entry name" value="AB_hydrolase_fold"/>
</dbReference>
<organism evidence="6 7">
    <name type="scientific">Peltaster fructicola</name>
    <dbReference type="NCBI Taxonomy" id="286661"/>
    <lineage>
        <taxon>Eukaryota</taxon>
        <taxon>Fungi</taxon>
        <taxon>Dikarya</taxon>
        <taxon>Ascomycota</taxon>
        <taxon>Pezizomycotina</taxon>
        <taxon>Dothideomycetes</taxon>
        <taxon>Dothideomycetes incertae sedis</taxon>
        <taxon>Peltaster</taxon>
    </lineage>
</organism>
<dbReference type="Pfam" id="PF03403">
    <property type="entry name" value="PAF-AH_p_II"/>
    <property type="match status" value="1"/>
</dbReference>
<evidence type="ECO:0000256" key="2">
    <source>
        <dbReference type="ARBA" id="ARBA00022963"/>
    </source>
</evidence>
<comment type="similarity">
    <text evidence="4">Belongs to the serine esterase family.</text>
</comment>
<keyword evidence="7" id="KW-1185">Reference proteome</keyword>
<dbReference type="EC" id="3.1.1.47" evidence="4"/>
<sequence>MPVLSSKLPDYTGEYGVGVIDLESPLTTPRRIGAYTLQETDRPAFEINTVLFSLYYPAEKGVKGRLSKHPWQPRPLSLHAEGYARFAKINNWLVNNIFKFGLWSLVGSNDIPAEVDVGISGASKAQSIENTGSDSDNDQSLLPHFPVIVFSHGMASGRTSYTQYCGELASRGYVVAAVEHRDGSGPGSVVMHANGTSEKVFHISEHNLIPQPDIADLKKVQLDMRQAELEETVRVLKELNQGQGRAVYERNLRREGTLLDQWKGRLDFDHVVVGGHSYGATLALQALKEAPSSTLPFKGGVILDPGKQSGPLNDDIDVPVAIVHSQSWSAKHTVFHGRPHFDVVKDLAKKLLHKDKSAWFVTAKGTTHPSVTDAPLLQPMLLSWTTGATIDVKDGVQQYVKITDEFMQFVVTGDRQDILKQSASHPEYNAETKKCSFTGLEKYWQIHVAP</sequence>
<feature type="active site" description="Charge relay system" evidence="5">
    <location>
        <position position="368"/>
    </location>
</feature>
<evidence type="ECO:0000256" key="4">
    <source>
        <dbReference type="PIRNR" id="PIRNR018169"/>
    </source>
</evidence>
<keyword evidence="1 4" id="KW-0378">Hydrolase</keyword>
<feature type="active site" description="Charge relay system" evidence="5">
    <location>
        <position position="304"/>
    </location>
</feature>
<evidence type="ECO:0000256" key="5">
    <source>
        <dbReference type="PIRSR" id="PIRSR018169-1"/>
    </source>
</evidence>
<dbReference type="SUPFAM" id="SSF53474">
    <property type="entry name" value="alpha/beta-Hydrolases"/>
    <property type="match status" value="1"/>
</dbReference>
<evidence type="ECO:0000256" key="3">
    <source>
        <dbReference type="ARBA" id="ARBA00023098"/>
    </source>
</evidence>
<dbReference type="EMBL" id="CP051140">
    <property type="protein sequence ID" value="QIW97997.1"/>
    <property type="molecule type" value="Genomic_DNA"/>
</dbReference>
<name>A0A6H0XTR0_9PEZI</name>
<dbReference type="GO" id="GO:0016042">
    <property type="term" value="P:lipid catabolic process"/>
    <property type="evidence" value="ECO:0007669"/>
    <property type="project" value="UniProtKB-KW"/>
</dbReference>
<gene>
    <name evidence="6" type="ORF">AMS68_003515</name>
</gene>
<dbReference type="PANTHER" id="PTHR10272:SF11">
    <property type="entry name" value="PHOSPHOLIPASE-RELATED"/>
    <property type="match status" value="1"/>
</dbReference>
<dbReference type="PIRSF" id="PIRSF018169">
    <property type="entry name" value="PAF_acetylhydrolase"/>
    <property type="match status" value="1"/>
</dbReference>
<evidence type="ECO:0000313" key="6">
    <source>
        <dbReference type="EMBL" id="QIW97997.1"/>
    </source>
</evidence>
<dbReference type="Proteomes" id="UP000503462">
    <property type="component" value="Chromosome 2"/>
</dbReference>